<keyword evidence="3 5" id="KW-0067">ATP-binding</keyword>
<evidence type="ECO:0000256" key="5">
    <source>
        <dbReference type="PROSITE-ProRule" id="PRU00283"/>
    </source>
</evidence>
<comment type="caution">
    <text evidence="9">The sequence shown here is derived from an EMBL/GenBank/DDBJ whole genome shotgun (WGS) entry which is preliminary data.</text>
</comment>
<dbReference type="InterPro" id="IPR036961">
    <property type="entry name" value="Kinesin_motor_dom_sf"/>
</dbReference>
<keyword evidence="6" id="KW-0493">Microtubule</keyword>
<sequence length="715" mass="81794">MNKEQKPIEDQFYRAPPGYASARRTTTPAKTVAKVRRRPRSADSKPGRSGDTEEIDMDELCKAISSSRLKSLQMKQNVMETFMRKLLQSMKELKEVEAKRGRSISLDKQRRLKLTRMLQILMLQRRNLQLQTDTLQKAVLLLSRKHAHLKQRADTLVHDYTTLKKEYTQMKSDLEFKEIQIDSLLQNKATLQKQVETHTTLRIQTENAQFELKRLRVENENLKEALQQLEVLLRNKVQEREELELKNSQLQQELDGRDAEDANMRVRSERLTCENQTLRQELAQYKAGRTDAHLISAEAERVRERLGQLQRDYLRLQRLYAMEAETRKMLHNQLQEVRGNLRVLCRCRPPASGEPCLVQFNSLDRITVPSVIRGNSNTYQRHLGVDPPAAYLTSEESFTFNRVFRPGASQLDVFEEIRPLIASCVDGYNVCIMAYGPTGSGKTYTMQGVQKDPGVGMRAVSELFELCQPLQGIWEVQVSIAMLEIHNEVVYDLLGDQIRPVKLSDDGTEIRLIDAEEKVATNEQDMLFWIAKGHKRRKVTATKLNVESSRSHHIIRLQLVLQSLFEKTRRSSSLILCDLAGSESAERIEASGEIHIETGFINKSLVTLARVFEALRRRNQGYSTNAPMVPIPAPYRDSKLTHLLKPCLGGQAKCVLIITISGEASSIDRSLKALEFGQQAMQISLGPARPNERILTSWYSKKRVRSTEPNSQSMN</sequence>
<keyword evidence="5 6" id="KW-0505">Motor protein</keyword>
<keyword evidence="4" id="KW-0963">Cytoplasm</keyword>
<dbReference type="Proteomes" id="UP000230066">
    <property type="component" value="Unassembled WGS sequence"/>
</dbReference>
<dbReference type="InterPro" id="IPR027417">
    <property type="entry name" value="P-loop_NTPase"/>
</dbReference>
<keyword evidence="10" id="KW-1185">Reference proteome</keyword>
<organism evidence="9 10">
    <name type="scientific">Fasciola hepatica</name>
    <name type="common">Liver fluke</name>
    <dbReference type="NCBI Taxonomy" id="6192"/>
    <lineage>
        <taxon>Eukaryota</taxon>
        <taxon>Metazoa</taxon>
        <taxon>Spiralia</taxon>
        <taxon>Lophotrochozoa</taxon>
        <taxon>Platyhelminthes</taxon>
        <taxon>Trematoda</taxon>
        <taxon>Digenea</taxon>
        <taxon>Plagiorchiida</taxon>
        <taxon>Echinostomata</taxon>
        <taxon>Echinostomatoidea</taxon>
        <taxon>Fasciolidae</taxon>
        <taxon>Fasciola</taxon>
    </lineage>
</organism>
<accession>A0A2H1C7Z0</accession>
<dbReference type="InterPro" id="IPR019821">
    <property type="entry name" value="Kinesin_motor_CS"/>
</dbReference>
<dbReference type="PANTHER" id="PTHR47972">
    <property type="entry name" value="KINESIN-LIKE PROTEIN KLP-3"/>
    <property type="match status" value="1"/>
</dbReference>
<dbReference type="EMBL" id="JXXN02002650">
    <property type="protein sequence ID" value="THD22598.1"/>
    <property type="molecule type" value="Genomic_DNA"/>
</dbReference>
<dbReference type="PROSITE" id="PS00411">
    <property type="entry name" value="KINESIN_MOTOR_1"/>
    <property type="match status" value="1"/>
</dbReference>
<evidence type="ECO:0000256" key="1">
    <source>
        <dbReference type="ARBA" id="ARBA00004245"/>
    </source>
</evidence>
<reference evidence="9" key="1">
    <citation type="submission" date="2019-03" db="EMBL/GenBank/DDBJ databases">
        <title>Improved annotation for the trematode Fasciola hepatica.</title>
        <authorList>
            <person name="Choi Y.-J."/>
            <person name="Martin J."/>
            <person name="Mitreva M."/>
        </authorList>
    </citation>
    <scope>NUCLEOTIDE SEQUENCE [LARGE SCALE GENOMIC DNA]</scope>
</reference>
<name>A0A2H1C7Z0_FASHE</name>
<dbReference type="SMART" id="SM00129">
    <property type="entry name" value="KISc"/>
    <property type="match status" value="1"/>
</dbReference>
<dbReference type="PANTHER" id="PTHR47972:SF65">
    <property type="entry name" value="KINESIN-LIKE PROTEIN"/>
    <property type="match status" value="1"/>
</dbReference>
<dbReference type="PROSITE" id="PS50067">
    <property type="entry name" value="KINESIN_MOTOR_2"/>
    <property type="match status" value="1"/>
</dbReference>
<feature type="coiled-coil region" evidence="7">
    <location>
        <begin position="167"/>
        <end position="319"/>
    </location>
</feature>
<comment type="similarity">
    <text evidence="5 6">Belongs to the TRAFAC class myosin-kinesin ATPase superfamily. Kinesin family.</text>
</comment>
<keyword evidence="7" id="KW-0175">Coiled coil</keyword>
<dbReference type="GO" id="GO:0008017">
    <property type="term" value="F:microtubule binding"/>
    <property type="evidence" value="ECO:0007669"/>
    <property type="project" value="InterPro"/>
</dbReference>
<dbReference type="GO" id="GO:0005874">
    <property type="term" value="C:microtubule"/>
    <property type="evidence" value="ECO:0007669"/>
    <property type="project" value="UniProtKB-KW"/>
</dbReference>
<evidence type="ECO:0000256" key="8">
    <source>
        <dbReference type="SAM" id="MobiDB-lite"/>
    </source>
</evidence>
<evidence type="ECO:0000256" key="2">
    <source>
        <dbReference type="ARBA" id="ARBA00022741"/>
    </source>
</evidence>
<dbReference type="InterPro" id="IPR027640">
    <property type="entry name" value="Kinesin-like_fam"/>
</dbReference>
<evidence type="ECO:0000313" key="9">
    <source>
        <dbReference type="EMBL" id="THD22598.1"/>
    </source>
</evidence>
<keyword evidence="2 5" id="KW-0547">Nucleotide-binding</keyword>
<dbReference type="GO" id="GO:0007018">
    <property type="term" value="P:microtubule-based movement"/>
    <property type="evidence" value="ECO:0007669"/>
    <property type="project" value="InterPro"/>
</dbReference>
<dbReference type="SUPFAM" id="SSF52540">
    <property type="entry name" value="P-loop containing nucleoside triphosphate hydrolases"/>
    <property type="match status" value="1"/>
</dbReference>
<evidence type="ECO:0000313" key="10">
    <source>
        <dbReference type="Proteomes" id="UP000230066"/>
    </source>
</evidence>
<feature type="binding site" evidence="5">
    <location>
        <begin position="436"/>
        <end position="443"/>
    </location>
    <ligand>
        <name>ATP</name>
        <dbReference type="ChEBI" id="CHEBI:30616"/>
    </ligand>
</feature>
<evidence type="ECO:0000256" key="7">
    <source>
        <dbReference type="SAM" id="Coils"/>
    </source>
</evidence>
<keyword evidence="4" id="KW-0206">Cytoskeleton</keyword>
<evidence type="ECO:0000256" key="6">
    <source>
        <dbReference type="RuleBase" id="RU000394"/>
    </source>
</evidence>
<dbReference type="AlphaFoldDB" id="A0A2H1C7Z0"/>
<feature type="compositionally biased region" description="Basic and acidic residues" evidence="8">
    <location>
        <begin position="1"/>
        <end position="12"/>
    </location>
</feature>
<dbReference type="Gene3D" id="3.40.850.10">
    <property type="entry name" value="Kinesin motor domain"/>
    <property type="match status" value="1"/>
</dbReference>
<proteinExistence type="inferred from homology"/>
<comment type="subcellular location">
    <subcellularLocation>
        <location evidence="1">Cytoplasm</location>
        <location evidence="1">Cytoskeleton</location>
    </subcellularLocation>
</comment>
<evidence type="ECO:0000256" key="4">
    <source>
        <dbReference type="ARBA" id="ARBA00023212"/>
    </source>
</evidence>
<dbReference type="Pfam" id="PF00225">
    <property type="entry name" value="Kinesin"/>
    <property type="match status" value="1"/>
</dbReference>
<gene>
    <name evidence="9" type="ORF">D915_006797</name>
</gene>
<dbReference type="InterPro" id="IPR001752">
    <property type="entry name" value="Kinesin_motor_dom"/>
</dbReference>
<feature type="region of interest" description="Disordered" evidence="8">
    <location>
        <begin position="1"/>
        <end position="56"/>
    </location>
</feature>
<protein>
    <recommendedName>
        <fullName evidence="6">Kinesin-like protein</fullName>
    </recommendedName>
</protein>
<evidence type="ECO:0000256" key="3">
    <source>
        <dbReference type="ARBA" id="ARBA00022840"/>
    </source>
</evidence>
<dbReference type="GO" id="GO:0003777">
    <property type="term" value="F:microtubule motor activity"/>
    <property type="evidence" value="ECO:0007669"/>
    <property type="project" value="InterPro"/>
</dbReference>
<feature type="compositionally biased region" description="Basic and acidic residues" evidence="8">
    <location>
        <begin position="40"/>
        <end position="51"/>
    </location>
</feature>
<dbReference type="PRINTS" id="PR00380">
    <property type="entry name" value="KINESINHEAVY"/>
</dbReference>
<dbReference type="GO" id="GO:0005524">
    <property type="term" value="F:ATP binding"/>
    <property type="evidence" value="ECO:0007669"/>
    <property type="project" value="UniProtKB-UniRule"/>
</dbReference>